<proteinExistence type="predicted"/>
<reference evidence="1 2" key="1">
    <citation type="journal article" date="2016" name="Nat. Commun.">
        <title>Thousands of microbial genomes shed light on interconnected biogeochemical processes in an aquifer system.</title>
        <authorList>
            <person name="Anantharaman K."/>
            <person name="Brown C.T."/>
            <person name="Hug L.A."/>
            <person name="Sharon I."/>
            <person name="Castelle C.J."/>
            <person name="Probst A.J."/>
            <person name="Thomas B.C."/>
            <person name="Singh A."/>
            <person name="Wilkins M.J."/>
            <person name="Karaoz U."/>
            <person name="Brodie E.L."/>
            <person name="Williams K.H."/>
            <person name="Hubbard S.S."/>
            <person name="Banfield J.F."/>
        </authorList>
    </citation>
    <scope>NUCLEOTIDE SEQUENCE [LARGE SCALE GENOMIC DNA]</scope>
</reference>
<accession>A0A1F7Z084</accession>
<evidence type="ECO:0000313" key="1">
    <source>
        <dbReference type="EMBL" id="OGM32499.1"/>
    </source>
</evidence>
<dbReference type="Proteomes" id="UP000178870">
    <property type="component" value="Unassembled WGS sequence"/>
</dbReference>
<evidence type="ECO:0000313" key="2">
    <source>
        <dbReference type="Proteomes" id="UP000178870"/>
    </source>
</evidence>
<dbReference type="AlphaFoldDB" id="A0A1F7Z084"/>
<sequence length="66" mass="6798">MPNNLGKFVFGVGVVASAMNSPAISRERHDDEPVKIPVEYVQLNTVLGVGTATQASGASGTQVGLN</sequence>
<gene>
    <name evidence="1" type="ORF">A2803_03470</name>
</gene>
<protein>
    <submittedName>
        <fullName evidence="1">Uncharacterized protein</fullName>
    </submittedName>
</protein>
<comment type="caution">
    <text evidence="1">The sequence shown here is derived from an EMBL/GenBank/DDBJ whole genome shotgun (WGS) entry which is preliminary data.</text>
</comment>
<name>A0A1F7Z084_9BACT</name>
<dbReference type="EMBL" id="MGGP01000014">
    <property type="protein sequence ID" value="OGM32499.1"/>
    <property type="molecule type" value="Genomic_DNA"/>
</dbReference>
<organism evidence="1 2">
    <name type="scientific">Candidatus Woesebacteria bacterium RIFCSPHIGHO2_01_FULL_44_21</name>
    <dbReference type="NCBI Taxonomy" id="1802503"/>
    <lineage>
        <taxon>Bacteria</taxon>
        <taxon>Candidatus Woeseibacteriota</taxon>
    </lineage>
</organism>